<comment type="caution">
    <text evidence="1">The sequence shown here is derived from an EMBL/GenBank/DDBJ whole genome shotgun (WGS) entry which is preliminary data.</text>
</comment>
<reference evidence="1" key="1">
    <citation type="journal article" date="2015" name="Nature">
        <title>Complex archaea that bridge the gap between prokaryotes and eukaryotes.</title>
        <authorList>
            <person name="Spang A."/>
            <person name="Saw J.H."/>
            <person name="Jorgensen S.L."/>
            <person name="Zaremba-Niedzwiedzka K."/>
            <person name="Martijn J."/>
            <person name="Lind A.E."/>
            <person name="van Eijk R."/>
            <person name="Schleper C."/>
            <person name="Guy L."/>
            <person name="Ettema T.J."/>
        </authorList>
    </citation>
    <scope>NUCLEOTIDE SEQUENCE</scope>
</reference>
<dbReference type="NCBIfam" id="NF038123">
    <property type="entry name" value="NF038123_dom"/>
    <property type="match status" value="1"/>
</dbReference>
<gene>
    <name evidence="1" type="ORF">LCGC14_2354640</name>
</gene>
<dbReference type="InterPro" id="IPR038678">
    <property type="entry name" value="Spondin_N_sf"/>
</dbReference>
<name>A0A0F9C8P4_9ZZZZ</name>
<dbReference type="Gene3D" id="2.60.40.2130">
    <property type="entry name" value="F-spondin domain"/>
    <property type="match status" value="1"/>
</dbReference>
<sequence length="58" mass="6227">MLAATNDVFFAPKDEGIALFDENGNPISGDITDQVYLWDAGTEVNEEPAIGPNTVTNQ</sequence>
<dbReference type="InterPro" id="IPR009465">
    <property type="entry name" value="Spondin_N"/>
</dbReference>
<proteinExistence type="predicted"/>
<evidence type="ECO:0000313" key="1">
    <source>
        <dbReference type="EMBL" id="KKL45544.1"/>
    </source>
</evidence>
<dbReference type="EMBL" id="LAZR01034348">
    <property type="protein sequence ID" value="KKL45544.1"/>
    <property type="molecule type" value="Genomic_DNA"/>
</dbReference>
<protein>
    <submittedName>
        <fullName evidence="1">Uncharacterized protein</fullName>
    </submittedName>
</protein>
<accession>A0A0F9C8P4</accession>
<organism evidence="1">
    <name type="scientific">marine sediment metagenome</name>
    <dbReference type="NCBI Taxonomy" id="412755"/>
    <lineage>
        <taxon>unclassified sequences</taxon>
        <taxon>metagenomes</taxon>
        <taxon>ecological metagenomes</taxon>
    </lineage>
</organism>
<feature type="non-terminal residue" evidence="1">
    <location>
        <position position="58"/>
    </location>
</feature>
<dbReference type="AlphaFoldDB" id="A0A0F9C8P4"/>